<proteinExistence type="predicted"/>
<dbReference type="OrthoDB" id="514884at2759"/>
<dbReference type="Proteomes" id="UP000008141">
    <property type="component" value="Unassembled WGS sequence"/>
</dbReference>
<feature type="compositionally biased region" description="Pro residues" evidence="1">
    <location>
        <begin position="21"/>
        <end position="30"/>
    </location>
</feature>
<protein>
    <submittedName>
        <fullName evidence="2">Expressed protein</fullName>
    </submittedName>
</protein>
<dbReference type="EMBL" id="GL433841">
    <property type="protein sequence ID" value="EFN56858.1"/>
    <property type="molecule type" value="Genomic_DNA"/>
</dbReference>
<feature type="region of interest" description="Disordered" evidence="1">
    <location>
        <begin position="590"/>
        <end position="622"/>
    </location>
</feature>
<feature type="compositionally biased region" description="Basic and acidic residues" evidence="1">
    <location>
        <begin position="61"/>
        <end position="97"/>
    </location>
</feature>
<reference evidence="2 3" key="1">
    <citation type="journal article" date="2010" name="Plant Cell">
        <title>The Chlorella variabilis NC64A genome reveals adaptation to photosymbiosis, coevolution with viruses, and cryptic sex.</title>
        <authorList>
            <person name="Blanc G."/>
            <person name="Duncan G."/>
            <person name="Agarkova I."/>
            <person name="Borodovsky M."/>
            <person name="Gurnon J."/>
            <person name="Kuo A."/>
            <person name="Lindquist E."/>
            <person name="Lucas S."/>
            <person name="Pangilinan J."/>
            <person name="Polle J."/>
            <person name="Salamov A."/>
            <person name="Terry A."/>
            <person name="Yamada T."/>
            <person name="Dunigan D.D."/>
            <person name="Grigoriev I.V."/>
            <person name="Claverie J.M."/>
            <person name="Van Etten J.L."/>
        </authorList>
    </citation>
    <scope>NUCLEOTIDE SEQUENCE [LARGE SCALE GENOMIC DNA]</scope>
    <source>
        <strain evidence="2 3">NC64A</strain>
    </source>
</reference>
<gene>
    <name evidence="2" type="ORF">CHLNCDRAFT_57538</name>
</gene>
<accession>E1ZBI2</accession>
<sequence length="741" mass="77717">MPMGGRDRDHPVARPFDDPHNTPPPRPPSPATSTIASSSDLELGSDAFSGGTLETPAQQARHHDERLHQQDLAREAYQRREAHKVLAADESTAEEREDRYQGILQAIDSLGAQQAAAAAPHHPAGASLAQSMAGASDDDEQLSPEAARLATTGGGERQDSERFDALRHTVDELGEGEEAARLIMESYQGRNLEQEAMRTMDPSDADHMPHPGDRYLPPHAVRTRAPPGGAMAARLNHTHARRGRCLPALGPPRPDFERNRVLPLPPARGGNSGKGQHAASASAAAGAWMPPEGSPAAAARAQHEPVGQEEQGQGCQPSDEGGAAPNDDQIGLGGAEGATGGPSETADDQIDYEQDAMRGADALYYAAEHAANPAVNDPAPGGGFAGGGGNIEAPGADPTPLRLARQCWPACLSRALLFLHPLLAATQASFLAARPCAAAPPSNHPTHALPRPSTSAEEFDVEGGALRGSDSMFYFKAGPAGSGGSEEEQAAIRGGAVWGALHSRDEQHSAFRRAMEDAAPVAKSVARGGKGGARSPRRRGAVAPSPPPPHVQARATGVAEHTAQLNSAASPQRGTVQHSEGVLLSLRKRQAERQADQASMQQLADRLRGSRMGGRPPPDPKTGLGRVLEIAVGRAAAAGLASAFFSELLTGQSVISQLLGRFEGPRQIEFALPNSQALAAAGGVPSGVGCAFGSGSMTWRVVWDWEVWLGRAAMGLFALLLAYESVHSNRPAFSTLFYLWF</sequence>
<feature type="region of interest" description="Disordered" evidence="1">
    <location>
        <begin position="243"/>
        <end position="347"/>
    </location>
</feature>
<organism evidence="3">
    <name type="scientific">Chlorella variabilis</name>
    <name type="common">Green alga</name>
    <dbReference type="NCBI Taxonomy" id="554065"/>
    <lineage>
        <taxon>Eukaryota</taxon>
        <taxon>Viridiplantae</taxon>
        <taxon>Chlorophyta</taxon>
        <taxon>core chlorophytes</taxon>
        <taxon>Trebouxiophyceae</taxon>
        <taxon>Chlorellales</taxon>
        <taxon>Chlorellaceae</taxon>
        <taxon>Chlorella clade</taxon>
        <taxon>Chlorella</taxon>
    </lineage>
</organism>
<name>E1ZBI2_CHLVA</name>
<feature type="compositionally biased region" description="Low complexity" evidence="1">
    <location>
        <begin position="278"/>
        <end position="287"/>
    </location>
</feature>
<keyword evidence="3" id="KW-1185">Reference proteome</keyword>
<evidence type="ECO:0000256" key="1">
    <source>
        <dbReference type="SAM" id="MobiDB-lite"/>
    </source>
</evidence>
<evidence type="ECO:0000313" key="3">
    <source>
        <dbReference type="Proteomes" id="UP000008141"/>
    </source>
</evidence>
<feature type="region of interest" description="Disordered" evidence="1">
    <location>
        <begin position="114"/>
        <end position="143"/>
    </location>
</feature>
<feature type="region of interest" description="Disordered" evidence="1">
    <location>
        <begin position="1"/>
        <end position="97"/>
    </location>
</feature>
<dbReference type="STRING" id="554065.E1ZBI2"/>
<feature type="compositionally biased region" description="Gly residues" evidence="1">
    <location>
        <begin position="331"/>
        <end position="340"/>
    </location>
</feature>
<feature type="compositionally biased region" description="Low complexity" evidence="1">
    <location>
        <begin position="114"/>
        <end position="129"/>
    </location>
</feature>
<dbReference type="RefSeq" id="XP_005848960.1">
    <property type="nucleotide sequence ID" value="XM_005848898.1"/>
</dbReference>
<dbReference type="AlphaFoldDB" id="E1ZBI2"/>
<dbReference type="KEGG" id="cvr:CHLNCDRAFT_57538"/>
<feature type="region of interest" description="Disordered" evidence="1">
    <location>
        <begin position="521"/>
        <end position="558"/>
    </location>
</feature>
<dbReference type="InParanoid" id="E1ZBI2"/>
<feature type="compositionally biased region" description="Basic and acidic residues" evidence="1">
    <location>
        <begin position="1"/>
        <end position="20"/>
    </location>
</feature>
<dbReference type="GeneID" id="17356146"/>
<evidence type="ECO:0000313" key="2">
    <source>
        <dbReference type="EMBL" id="EFN56858.1"/>
    </source>
</evidence>